<reference evidence="1 2" key="1">
    <citation type="journal article" date="2020" name="IScience">
        <title>Genome Sequencing of the Endangered Kingdonia uniflora (Circaeasteraceae, Ranunculales) Reveals Potential Mechanisms of Evolutionary Specialization.</title>
        <authorList>
            <person name="Sun Y."/>
            <person name="Deng T."/>
            <person name="Zhang A."/>
            <person name="Moore M.J."/>
            <person name="Landis J.B."/>
            <person name="Lin N."/>
            <person name="Zhang H."/>
            <person name="Zhang X."/>
            <person name="Huang J."/>
            <person name="Zhang X."/>
            <person name="Sun H."/>
            <person name="Wang H."/>
        </authorList>
    </citation>
    <scope>NUCLEOTIDE SEQUENCE [LARGE SCALE GENOMIC DNA]</scope>
    <source>
        <strain evidence="1">TB1705</strain>
        <tissue evidence="1">Leaf</tissue>
    </source>
</reference>
<name>A0A7J7N6H9_9MAGN</name>
<gene>
    <name evidence="1" type="ORF">GIB67_013254</name>
</gene>
<dbReference type="AlphaFoldDB" id="A0A7J7N6H9"/>
<organism evidence="1 2">
    <name type="scientific">Kingdonia uniflora</name>
    <dbReference type="NCBI Taxonomy" id="39325"/>
    <lineage>
        <taxon>Eukaryota</taxon>
        <taxon>Viridiplantae</taxon>
        <taxon>Streptophyta</taxon>
        <taxon>Embryophyta</taxon>
        <taxon>Tracheophyta</taxon>
        <taxon>Spermatophyta</taxon>
        <taxon>Magnoliopsida</taxon>
        <taxon>Ranunculales</taxon>
        <taxon>Circaeasteraceae</taxon>
        <taxon>Kingdonia</taxon>
    </lineage>
</organism>
<evidence type="ECO:0000313" key="1">
    <source>
        <dbReference type="EMBL" id="KAF6162640.1"/>
    </source>
</evidence>
<sequence>MPCRPYMPWLVLAFPHGLSLPLPGRCDPHEKWVSLVVFPFLTVSAAFFGTKSRLVLPFSHG</sequence>
<dbReference type="Proteomes" id="UP000541444">
    <property type="component" value="Unassembled WGS sequence"/>
</dbReference>
<evidence type="ECO:0000313" key="2">
    <source>
        <dbReference type="Proteomes" id="UP000541444"/>
    </source>
</evidence>
<keyword evidence="2" id="KW-1185">Reference proteome</keyword>
<dbReference type="EMBL" id="JACGCM010001018">
    <property type="protein sequence ID" value="KAF6162640.1"/>
    <property type="molecule type" value="Genomic_DNA"/>
</dbReference>
<proteinExistence type="predicted"/>
<accession>A0A7J7N6H9</accession>
<comment type="caution">
    <text evidence="1">The sequence shown here is derived from an EMBL/GenBank/DDBJ whole genome shotgun (WGS) entry which is preliminary data.</text>
</comment>
<protein>
    <submittedName>
        <fullName evidence="1">Uncharacterized protein</fullName>
    </submittedName>
</protein>